<protein>
    <recommendedName>
        <fullName evidence="3">DUF2855 domain-containing protein</fullName>
    </recommendedName>
</protein>
<dbReference type="RefSeq" id="WP_094473719.1">
    <property type="nucleotide sequence ID" value="NZ_NOXT01000108.1"/>
</dbReference>
<comment type="caution">
    <text evidence="1">The sequence shown here is derived from an EMBL/GenBank/DDBJ whole genome shotgun (WGS) entry which is preliminary data.</text>
</comment>
<dbReference type="Proteomes" id="UP000216991">
    <property type="component" value="Unassembled WGS sequence"/>
</dbReference>
<evidence type="ECO:0000313" key="2">
    <source>
        <dbReference type="Proteomes" id="UP000216991"/>
    </source>
</evidence>
<dbReference type="Pfam" id="PF11017">
    <property type="entry name" value="DUF2855"/>
    <property type="match status" value="1"/>
</dbReference>
<proteinExistence type="predicted"/>
<name>A0A255YHY5_9SPHN</name>
<gene>
    <name evidence="1" type="ORF">CHU93_08815</name>
</gene>
<organism evidence="1 2">
    <name type="scientific">Sandarakinorhabdus cyanobacteriorum</name>
    <dbReference type="NCBI Taxonomy" id="1981098"/>
    <lineage>
        <taxon>Bacteria</taxon>
        <taxon>Pseudomonadati</taxon>
        <taxon>Pseudomonadota</taxon>
        <taxon>Alphaproteobacteria</taxon>
        <taxon>Sphingomonadales</taxon>
        <taxon>Sphingosinicellaceae</taxon>
        <taxon>Sandarakinorhabdus</taxon>
    </lineage>
</organism>
<keyword evidence="2" id="KW-1185">Reference proteome</keyword>
<dbReference type="AlphaFoldDB" id="A0A255YHY5"/>
<reference evidence="1 2" key="1">
    <citation type="submission" date="2017-07" db="EMBL/GenBank/DDBJ databases">
        <title>Sandarakinorhabdus cyanobacteriorum sp. nov., a novel bacterium isolated from cyanobacterial aggregates in a eutrophic lake.</title>
        <authorList>
            <person name="Cai H."/>
        </authorList>
    </citation>
    <scope>NUCLEOTIDE SEQUENCE [LARGE SCALE GENOMIC DNA]</scope>
    <source>
        <strain evidence="1 2">TH057</strain>
    </source>
</reference>
<dbReference type="OrthoDB" id="8953110at2"/>
<dbReference type="InterPro" id="IPR021276">
    <property type="entry name" value="DUF2855"/>
</dbReference>
<dbReference type="EMBL" id="NOXT01000108">
    <property type="protein sequence ID" value="OYQ28783.1"/>
    <property type="molecule type" value="Genomic_DNA"/>
</dbReference>
<evidence type="ECO:0000313" key="1">
    <source>
        <dbReference type="EMBL" id="OYQ28783.1"/>
    </source>
</evidence>
<evidence type="ECO:0008006" key="3">
    <source>
        <dbReference type="Google" id="ProtNLM"/>
    </source>
</evidence>
<accession>A0A255YHY5</accession>
<sequence length="342" mass="36444">MSLIAVRKGALAETEVLADAGAAAPGQARIIVEQFALTANNVTYAVHGEDFGYWNFFPGPDGFGVVPVWGFGRVEDSQATGVAAGDRYFGYWPMAGAALVQPVAASRAGFTDGAAHRAGLPPFYNRYTAASGDWGSEELQSLFRPLYATAFLIDALMADRPVDTLLLSSASSKTALGVAQAAQGRQRVVGLTSPANRDFCVATGYYDQVLSYAEVGDVLGETIAFIDFSGNGAVRHDVHSRLGGRLKESHVVGDTHWQEGNVAELPGPAAELFFAPSVAQARVAEWGPAGFDARLSAAWRRFADTLGWLRIERVSGRHEVADAWADLVRGRIDPRVGIIASL</sequence>